<dbReference type="PANTHER" id="PTHR43033:SF5">
    <property type="entry name" value="TRNA(ILE)-LYSIDINE SYNTHETASE"/>
    <property type="match status" value="1"/>
</dbReference>
<dbReference type="CDD" id="cd01992">
    <property type="entry name" value="TilS_N"/>
    <property type="match status" value="1"/>
</dbReference>
<dbReference type="GO" id="GO:0006400">
    <property type="term" value="P:tRNA modification"/>
    <property type="evidence" value="ECO:0007669"/>
    <property type="project" value="UniProtKB-UniRule"/>
</dbReference>
<evidence type="ECO:0000256" key="2">
    <source>
        <dbReference type="ARBA" id="ARBA00022694"/>
    </source>
</evidence>
<comment type="catalytic activity">
    <reaction evidence="5 6">
        <text>cytidine(34) in tRNA(Ile2) + L-lysine + ATP = lysidine(34) in tRNA(Ile2) + AMP + diphosphate + H(+)</text>
        <dbReference type="Rhea" id="RHEA:43744"/>
        <dbReference type="Rhea" id="RHEA-COMP:10625"/>
        <dbReference type="Rhea" id="RHEA-COMP:10670"/>
        <dbReference type="ChEBI" id="CHEBI:15378"/>
        <dbReference type="ChEBI" id="CHEBI:30616"/>
        <dbReference type="ChEBI" id="CHEBI:32551"/>
        <dbReference type="ChEBI" id="CHEBI:33019"/>
        <dbReference type="ChEBI" id="CHEBI:82748"/>
        <dbReference type="ChEBI" id="CHEBI:83665"/>
        <dbReference type="ChEBI" id="CHEBI:456215"/>
        <dbReference type="EC" id="6.3.4.19"/>
    </reaction>
</comment>
<dbReference type="Proteomes" id="UP000640583">
    <property type="component" value="Unassembled WGS sequence"/>
</dbReference>
<proteinExistence type="inferred from homology"/>
<dbReference type="PANTHER" id="PTHR43033">
    <property type="entry name" value="TRNA(ILE)-LYSIDINE SYNTHASE-RELATED"/>
    <property type="match status" value="1"/>
</dbReference>
<evidence type="ECO:0000256" key="4">
    <source>
        <dbReference type="ARBA" id="ARBA00022840"/>
    </source>
</evidence>
<comment type="subcellular location">
    <subcellularLocation>
        <location evidence="6">Cytoplasm</location>
    </subcellularLocation>
</comment>
<keyword evidence="2 6" id="KW-0819">tRNA processing</keyword>
<keyword evidence="6" id="KW-0963">Cytoplasm</keyword>
<keyword evidence="3 6" id="KW-0547">Nucleotide-binding</keyword>
<dbReference type="Pfam" id="PF01171">
    <property type="entry name" value="ATP_bind_3"/>
    <property type="match status" value="1"/>
</dbReference>
<comment type="domain">
    <text evidence="6">The N-terminal region contains the highly conserved SGGXDS motif, predicted to be a P-loop motif involved in ATP binding.</text>
</comment>
<dbReference type="InterPro" id="IPR011063">
    <property type="entry name" value="TilS/TtcA_N"/>
</dbReference>
<evidence type="ECO:0000256" key="5">
    <source>
        <dbReference type="ARBA" id="ARBA00048539"/>
    </source>
</evidence>
<dbReference type="SUPFAM" id="SSF52402">
    <property type="entry name" value="Adenine nucleotide alpha hydrolases-like"/>
    <property type="match status" value="1"/>
</dbReference>
<evidence type="ECO:0000259" key="7">
    <source>
        <dbReference type="Pfam" id="PF01171"/>
    </source>
</evidence>
<evidence type="ECO:0000256" key="3">
    <source>
        <dbReference type="ARBA" id="ARBA00022741"/>
    </source>
</evidence>
<dbReference type="InterPro" id="IPR012795">
    <property type="entry name" value="tRNA_Ile_lys_synt_N"/>
</dbReference>
<feature type="domain" description="tRNA(Ile)-lysidine/2-thiocytidine synthase N-terminal" evidence="7">
    <location>
        <begin position="17"/>
        <end position="195"/>
    </location>
</feature>
<dbReference type="AlphaFoldDB" id="A0A8J7LKG8"/>
<keyword evidence="9" id="KW-1185">Reference proteome</keyword>
<name>A0A8J7LKG8_9RHOB</name>
<comment type="caution">
    <text evidence="8">The sequence shown here is derived from an EMBL/GenBank/DDBJ whole genome shotgun (WGS) entry which is preliminary data.</text>
</comment>
<dbReference type="GO" id="GO:0005737">
    <property type="term" value="C:cytoplasm"/>
    <property type="evidence" value="ECO:0007669"/>
    <property type="project" value="UniProtKB-SubCell"/>
</dbReference>
<accession>A0A8J7LKG8</accession>
<keyword evidence="1 6" id="KW-0436">Ligase</keyword>
<protein>
    <recommendedName>
        <fullName evidence="6">tRNA(Ile)-lysidine synthase</fullName>
        <ecNumber evidence="6">6.3.4.19</ecNumber>
    </recommendedName>
    <alternativeName>
        <fullName evidence="6">tRNA(Ile)-2-lysyl-cytidine synthase</fullName>
    </alternativeName>
    <alternativeName>
        <fullName evidence="6">tRNA(Ile)-lysidine synthetase</fullName>
    </alternativeName>
</protein>
<organism evidence="8 9">
    <name type="scientific">Halocynthiibacter styelae</name>
    <dbReference type="NCBI Taxonomy" id="2761955"/>
    <lineage>
        <taxon>Bacteria</taxon>
        <taxon>Pseudomonadati</taxon>
        <taxon>Pseudomonadota</taxon>
        <taxon>Alphaproteobacteria</taxon>
        <taxon>Rhodobacterales</taxon>
        <taxon>Paracoccaceae</taxon>
        <taxon>Halocynthiibacter</taxon>
    </lineage>
</organism>
<sequence>MKFQFNSALASDAPGRFGVACSGGGDSLATLLLAADYARDNGAELFCITVDHGLRAGSDAEAAGVGEICTRLNIPHEIARWTSWDGQGNLQDEARRARYGMIADWAQRLTLDLVCLGHTADDQAETVLMQIARSAGVDGLAAMAPKRDHLGVTWLRPLLQTRRESLRAYLREEGQDWTDDPSNEDERFDRIKARNIMDALKPLGVSAEKLCTLAGNMADARHALNQQVWHFAGDVALVQEGDVLLHRENLMRGHFETRRRLLRHALTWVSASDYGPRQRELMNLFKAVKEERTATLCGCLIAAEGERVRISREFSVVERLTTAPGELWDNRWRLMPEEGDATGVTIRALGEEALQLCPDWRDTGLSRASLLASPAAFRGDALLAAPLAGLDNGWRAENTCDEKDFFNSLVSH</sequence>
<dbReference type="HAMAP" id="MF_01161">
    <property type="entry name" value="tRNA_Ile_lys_synt"/>
    <property type="match status" value="1"/>
</dbReference>
<evidence type="ECO:0000313" key="8">
    <source>
        <dbReference type="EMBL" id="MBI1492624.1"/>
    </source>
</evidence>
<evidence type="ECO:0000256" key="6">
    <source>
        <dbReference type="HAMAP-Rule" id="MF_01161"/>
    </source>
</evidence>
<reference evidence="8" key="1">
    <citation type="submission" date="2020-10" db="EMBL/GenBank/DDBJ databases">
        <title>Paenihalocynthiibacter styelae gen. nov., sp. nov., isolated from stalked sea squirt Styela clava.</title>
        <authorList>
            <person name="Kim Y.-O."/>
            <person name="Yoon J.-H."/>
        </authorList>
    </citation>
    <scope>NUCLEOTIDE SEQUENCE</scope>
    <source>
        <strain evidence="8">MYP1-1</strain>
    </source>
</reference>
<dbReference type="EMBL" id="JADCKQ010000002">
    <property type="protein sequence ID" value="MBI1492624.1"/>
    <property type="molecule type" value="Genomic_DNA"/>
</dbReference>
<dbReference type="GO" id="GO:0032267">
    <property type="term" value="F:tRNA(Ile)-lysidine synthase activity"/>
    <property type="evidence" value="ECO:0007669"/>
    <property type="project" value="UniProtKB-EC"/>
</dbReference>
<dbReference type="InterPro" id="IPR014729">
    <property type="entry name" value="Rossmann-like_a/b/a_fold"/>
</dbReference>
<keyword evidence="4 6" id="KW-0067">ATP-binding</keyword>
<evidence type="ECO:0000313" key="9">
    <source>
        <dbReference type="Proteomes" id="UP000640583"/>
    </source>
</evidence>
<dbReference type="NCBIfam" id="TIGR02432">
    <property type="entry name" value="lysidine_TilS_N"/>
    <property type="match status" value="1"/>
</dbReference>
<comment type="function">
    <text evidence="6">Ligates lysine onto the cytidine present at position 34 of the AUA codon-specific tRNA(Ile) that contains the anticodon CAU, in an ATP-dependent manner. Cytidine is converted to lysidine, thus changing the amino acid specificity of the tRNA from methionine to isoleucine.</text>
</comment>
<dbReference type="Gene3D" id="3.40.50.620">
    <property type="entry name" value="HUPs"/>
    <property type="match status" value="1"/>
</dbReference>
<evidence type="ECO:0000256" key="1">
    <source>
        <dbReference type="ARBA" id="ARBA00022598"/>
    </source>
</evidence>
<dbReference type="GO" id="GO:0005524">
    <property type="term" value="F:ATP binding"/>
    <property type="evidence" value="ECO:0007669"/>
    <property type="project" value="UniProtKB-UniRule"/>
</dbReference>
<dbReference type="EC" id="6.3.4.19" evidence="6"/>
<feature type="binding site" evidence="6">
    <location>
        <begin position="22"/>
        <end position="27"/>
    </location>
    <ligand>
        <name>ATP</name>
        <dbReference type="ChEBI" id="CHEBI:30616"/>
    </ligand>
</feature>
<dbReference type="InterPro" id="IPR012094">
    <property type="entry name" value="tRNA_Ile_lys_synt"/>
</dbReference>
<comment type="similarity">
    <text evidence="6">Belongs to the tRNA(Ile)-lysidine synthase family.</text>
</comment>
<gene>
    <name evidence="6 8" type="primary">tilS</name>
    <name evidence="8" type="ORF">H1D41_03130</name>
</gene>